<accession>A0ABT4IPQ9</accession>
<evidence type="ECO:0000313" key="3">
    <source>
        <dbReference type="EMBL" id="MCZ0925663.1"/>
    </source>
</evidence>
<keyword evidence="4" id="KW-1185">Reference proteome</keyword>
<dbReference type="Proteomes" id="UP001321125">
    <property type="component" value="Unassembled WGS sequence"/>
</dbReference>
<keyword evidence="1" id="KW-0472">Membrane</keyword>
<comment type="caution">
    <text evidence="3">The sequence shown here is derived from an EMBL/GenBank/DDBJ whole genome shotgun (WGS) entry which is preliminary data.</text>
</comment>
<feature type="transmembrane region" description="Helical" evidence="1">
    <location>
        <begin position="95"/>
        <end position="124"/>
    </location>
</feature>
<gene>
    <name evidence="3" type="ORF">L0635_01030</name>
</gene>
<dbReference type="InterPro" id="IPR009936">
    <property type="entry name" value="DUF1468"/>
</dbReference>
<reference evidence="3 4" key="1">
    <citation type="submission" date="2022-02" db="EMBL/GenBank/DDBJ databases">
        <title>Study of halophilic communities from a Mexican lake.</title>
        <authorList>
            <person name="Hernandez-Soto L.M."/>
            <person name="Martinez-Abarca F."/>
            <person name="Ramirez-Saad H.C."/>
            <person name="Aguirre-Garrido J.F."/>
        </authorList>
    </citation>
    <scope>NUCLEOTIDE SEQUENCE [LARGE SCALE GENOMIC DNA]</scope>
    <source>
        <strain evidence="3 4">Hjan13</strain>
    </source>
</reference>
<name>A0ABT4IPQ9_9GAMM</name>
<feature type="transmembrane region" description="Helical" evidence="1">
    <location>
        <begin position="16"/>
        <end position="36"/>
    </location>
</feature>
<keyword evidence="1" id="KW-0812">Transmembrane</keyword>
<dbReference type="EMBL" id="JAKNQU010000001">
    <property type="protein sequence ID" value="MCZ0925663.1"/>
    <property type="molecule type" value="Genomic_DNA"/>
</dbReference>
<feature type="domain" description="DUF1468" evidence="2">
    <location>
        <begin position="22"/>
        <end position="157"/>
    </location>
</feature>
<organism evidence="3 4">
    <name type="scientific">Vreelandella janggokensis</name>
    <dbReference type="NCBI Taxonomy" id="370767"/>
    <lineage>
        <taxon>Bacteria</taxon>
        <taxon>Pseudomonadati</taxon>
        <taxon>Pseudomonadota</taxon>
        <taxon>Gammaproteobacteria</taxon>
        <taxon>Oceanospirillales</taxon>
        <taxon>Halomonadaceae</taxon>
        <taxon>Vreelandella</taxon>
    </lineage>
</organism>
<feature type="transmembrane region" description="Helical" evidence="1">
    <location>
        <begin position="48"/>
        <end position="75"/>
    </location>
</feature>
<evidence type="ECO:0000256" key="1">
    <source>
        <dbReference type="SAM" id="Phobius"/>
    </source>
</evidence>
<keyword evidence="1" id="KW-1133">Transmembrane helix</keyword>
<evidence type="ECO:0000259" key="2">
    <source>
        <dbReference type="Pfam" id="PF07331"/>
    </source>
</evidence>
<evidence type="ECO:0000313" key="4">
    <source>
        <dbReference type="Proteomes" id="UP001321125"/>
    </source>
</evidence>
<sequence length="162" mass="17658">MVDLMNTVLSRRSTRLLETLMGLGTLAAGLVFLRIVHAPTAPYGDPGYIGSAAFFPGLMALLVAALGVVLMLMAWRPQPPTPIKTGRTSRALSAYVLMVVVAIGLPWFGIWLTSMLAVPLLALLFGERRWYILLILAIVPPVLVIHLFEGVMGIYFPRGGWL</sequence>
<dbReference type="Pfam" id="PF07331">
    <property type="entry name" value="TctB"/>
    <property type="match status" value="1"/>
</dbReference>
<dbReference type="RefSeq" id="WP_264826584.1">
    <property type="nucleotide sequence ID" value="NZ_JAKNQU010000001.1"/>
</dbReference>
<protein>
    <submittedName>
        <fullName evidence="3">Tripartite tricarboxylate transporter TctB family protein</fullName>
    </submittedName>
</protein>
<proteinExistence type="predicted"/>
<feature type="transmembrane region" description="Helical" evidence="1">
    <location>
        <begin position="130"/>
        <end position="156"/>
    </location>
</feature>